<name>B8MPS1_TALSN</name>
<dbReference type="InParanoid" id="B8MPS1"/>
<evidence type="ECO:0000313" key="1">
    <source>
        <dbReference type="EMBL" id="EED12707.1"/>
    </source>
</evidence>
<keyword evidence="2" id="KW-1185">Reference proteome</keyword>
<dbReference type="EMBL" id="EQ962659">
    <property type="protein sequence ID" value="EED12707.1"/>
    <property type="molecule type" value="Genomic_DNA"/>
</dbReference>
<organism evidence="1 2">
    <name type="scientific">Talaromyces stipitatus (strain ATCC 10500 / CBS 375.48 / QM 6759 / NRRL 1006)</name>
    <name type="common">Penicillium stipitatum</name>
    <dbReference type="NCBI Taxonomy" id="441959"/>
    <lineage>
        <taxon>Eukaryota</taxon>
        <taxon>Fungi</taxon>
        <taxon>Dikarya</taxon>
        <taxon>Ascomycota</taxon>
        <taxon>Pezizomycotina</taxon>
        <taxon>Eurotiomycetes</taxon>
        <taxon>Eurotiomycetidae</taxon>
        <taxon>Eurotiales</taxon>
        <taxon>Trichocomaceae</taxon>
        <taxon>Talaromyces</taxon>
        <taxon>Talaromyces sect. Talaromyces</taxon>
    </lineage>
</organism>
<dbReference type="GeneID" id="8106820"/>
<evidence type="ECO:0000313" key="2">
    <source>
        <dbReference type="Proteomes" id="UP000001745"/>
    </source>
</evidence>
<dbReference type="RefSeq" id="XP_002486818.1">
    <property type="nucleotide sequence ID" value="XM_002486773.1"/>
</dbReference>
<dbReference type="Proteomes" id="UP000001745">
    <property type="component" value="Unassembled WGS sequence"/>
</dbReference>
<reference evidence="2" key="1">
    <citation type="journal article" date="2015" name="Genome Announc.">
        <title>Genome sequence of the AIDS-associated pathogen Penicillium marneffei (ATCC18224) and its near taxonomic relative Talaromyces stipitatus (ATCC10500).</title>
        <authorList>
            <person name="Nierman W.C."/>
            <person name="Fedorova-Abrams N.D."/>
            <person name="Andrianopoulos A."/>
        </authorList>
    </citation>
    <scope>NUCLEOTIDE SEQUENCE [LARGE SCALE GENOMIC DNA]</scope>
    <source>
        <strain evidence="2">ATCC 10500 / CBS 375.48 / QM 6759 / NRRL 1006</strain>
    </source>
</reference>
<dbReference type="VEuPathDB" id="FungiDB:TSTA_052300"/>
<dbReference type="HOGENOM" id="CLU_1111965_0_0_1"/>
<gene>
    <name evidence="1" type="ORF">TSTA_052300</name>
</gene>
<proteinExistence type="predicted"/>
<protein>
    <submittedName>
        <fullName evidence="1">Uncharacterized protein</fullName>
    </submittedName>
</protein>
<dbReference type="STRING" id="441959.B8MPS1"/>
<dbReference type="PhylomeDB" id="B8MPS1"/>
<sequence length="243" mass="27177">MPQGRLDVPLTIKGVEIKPMDSIKYPGFYLDTHLTGEVHVQEEMREKAAKLVAGLSSIAGSTWGTSLVHLRKIYMAVLQPQIIGFAGAQRAAEQAIRSIQDQALHRISGAFKRTSRQALEICLHVPPAELTLAKLAEEACLWIMTSPLRSTPYHVRGQAHRNDPYTSPLHRLETVINRKLGRDTTQRIETIYPFVVPPWWEPPEARIDNTREEAIMNVNEEVVAAARGITTGLEFGVDPTTNR</sequence>
<accession>B8MPS1</accession>
<dbReference type="AlphaFoldDB" id="B8MPS1"/>